<dbReference type="HOGENOM" id="CLU_3013694_0_0_1"/>
<accession>A0A0C2TE30</accession>
<protein>
    <submittedName>
        <fullName evidence="1">Uncharacterized protein</fullName>
    </submittedName>
</protein>
<evidence type="ECO:0000313" key="1">
    <source>
        <dbReference type="EMBL" id="KIL65069.1"/>
    </source>
</evidence>
<name>A0A0C2TE30_AMAMK</name>
<evidence type="ECO:0000313" key="2">
    <source>
        <dbReference type="Proteomes" id="UP000054549"/>
    </source>
</evidence>
<sequence>MTPISRIHQLPRDDLRQLEGGSEGCWVRVRLKVEVGLGPRNGRGKQMRHKFAVIWT</sequence>
<dbReference type="InParanoid" id="A0A0C2TE30"/>
<dbReference type="Proteomes" id="UP000054549">
    <property type="component" value="Unassembled WGS sequence"/>
</dbReference>
<dbReference type="EMBL" id="KN818244">
    <property type="protein sequence ID" value="KIL65069.1"/>
    <property type="molecule type" value="Genomic_DNA"/>
</dbReference>
<organism evidence="1 2">
    <name type="scientific">Amanita muscaria (strain Koide BX008)</name>
    <dbReference type="NCBI Taxonomy" id="946122"/>
    <lineage>
        <taxon>Eukaryota</taxon>
        <taxon>Fungi</taxon>
        <taxon>Dikarya</taxon>
        <taxon>Basidiomycota</taxon>
        <taxon>Agaricomycotina</taxon>
        <taxon>Agaricomycetes</taxon>
        <taxon>Agaricomycetidae</taxon>
        <taxon>Agaricales</taxon>
        <taxon>Pluteineae</taxon>
        <taxon>Amanitaceae</taxon>
        <taxon>Amanita</taxon>
    </lineage>
</organism>
<keyword evidence="2" id="KW-1185">Reference proteome</keyword>
<dbReference type="AlphaFoldDB" id="A0A0C2TE30"/>
<reference evidence="1 2" key="1">
    <citation type="submission" date="2014-04" db="EMBL/GenBank/DDBJ databases">
        <title>Evolutionary Origins and Diversification of the Mycorrhizal Mutualists.</title>
        <authorList>
            <consortium name="DOE Joint Genome Institute"/>
            <consortium name="Mycorrhizal Genomics Consortium"/>
            <person name="Kohler A."/>
            <person name="Kuo A."/>
            <person name="Nagy L.G."/>
            <person name="Floudas D."/>
            <person name="Copeland A."/>
            <person name="Barry K.W."/>
            <person name="Cichocki N."/>
            <person name="Veneault-Fourrey C."/>
            <person name="LaButti K."/>
            <person name="Lindquist E.A."/>
            <person name="Lipzen A."/>
            <person name="Lundell T."/>
            <person name="Morin E."/>
            <person name="Murat C."/>
            <person name="Riley R."/>
            <person name="Ohm R."/>
            <person name="Sun H."/>
            <person name="Tunlid A."/>
            <person name="Henrissat B."/>
            <person name="Grigoriev I.V."/>
            <person name="Hibbett D.S."/>
            <person name="Martin F."/>
        </authorList>
    </citation>
    <scope>NUCLEOTIDE SEQUENCE [LARGE SCALE GENOMIC DNA]</scope>
    <source>
        <strain evidence="1 2">Koide BX008</strain>
    </source>
</reference>
<gene>
    <name evidence="1" type="ORF">M378DRAFT_541466</name>
</gene>
<proteinExistence type="predicted"/>